<evidence type="ECO:0000256" key="7">
    <source>
        <dbReference type="ARBA" id="ARBA00022989"/>
    </source>
</evidence>
<keyword evidence="7 12" id="KW-1133">Transmembrane helix</keyword>
<evidence type="ECO:0000256" key="5">
    <source>
        <dbReference type="ARBA" id="ARBA00022729"/>
    </source>
</evidence>
<evidence type="ECO:0000256" key="11">
    <source>
        <dbReference type="ARBA" id="ARBA00023288"/>
    </source>
</evidence>
<gene>
    <name evidence="14" type="primary">oxaA-2</name>
    <name evidence="12" type="synonym">yidC</name>
    <name evidence="14" type="ORF">BBEV_0082</name>
</gene>
<evidence type="ECO:0000256" key="1">
    <source>
        <dbReference type="ARBA" id="ARBA00004651"/>
    </source>
</evidence>
<organism evidence="14 15">
    <name type="scientific">Salisediminibacterium beveridgei</name>
    <dbReference type="NCBI Taxonomy" id="632773"/>
    <lineage>
        <taxon>Bacteria</taxon>
        <taxon>Bacillati</taxon>
        <taxon>Bacillota</taxon>
        <taxon>Bacilli</taxon>
        <taxon>Bacillales</taxon>
        <taxon>Bacillaceae</taxon>
        <taxon>Salisediminibacterium</taxon>
    </lineage>
</organism>
<dbReference type="PANTHER" id="PTHR12428">
    <property type="entry name" value="OXA1"/>
    <property type="match status" value="1"/>
</dbReference>
<evidence type="ECO:0000313" key="15">
    <source>
        <dbReference type="Proteomes" id="UP000094463"/>
    </source>
</evidence>
<feature type="transmembrane region" description="Helical" evidence="12">
    <location>
        <begin position="219"/>
        <end position="237"/>
    </location>
</feature>
<dbReference type="PROSITE" id="PS51257">
    <property type="entry name" value="PROKAR_LIPOPROTEIN"/>
    <property type="match status" value="1"/>
</dbReference>
<feature type="transmembrane region" description="Helical" evidence="12">
    <location>
        <begin position="144"/>
        <end position="170"/>
    </location>
</feature>
<dbReference type="PATRIC" id="fig|632773.3.peg.81"/>
<sequence length="282" mass="32429">MELVINRFTRPINKSVLILLMGITLIALLSGCNQTAMMDPIDAETTGLFNHYVIYPFSFMLTFFADLFGGNYGWSIVMMTVLIRTALMPLMLKQQKTQLNTKEKMIYLQPELTALNEKYKEKKEQEDKQAMQKEMMAIYSKHQFNPLTSVGCLPMLIQLPILIGFYQAIMRTPEIAEHQFLWFSLGETDLILPLVAALVYFLQFRLSMFGMEEKQQKQMAMFGYITPVMMGGFSFVVSAALPLYWTVGGLFLIVQTLTFKWLFRERNAKLRTLAEEQAANPS</sequence>
<feature type="transmembrane region" description="Helical" evidence="12">
    <location>
        <begin position="16"/>
        <end position="36"/>
    </location>
</feature>
<protein>
    <recommendedName>
        <fullName evidence="12">Membrane protein insertase YidC</fullName>
    </recommendedName>
    <alternativeName>
        <fullName evidence="12">Foldase YidC</fullName>
    </alternativeName>
    <alternativeName>
        <fullName evidence="12">Membrane integrase YidC</fullName>
    </alternativeName>
    <alternativeName>
        <fullName evidence="12">Membrane protein YidC</fullName>
    </alternativeName>
</protein>
<keyword evidence="4 12" id="KW-0812">Transmembrane</keyword>
<keyword evidence="2 12" id="KW-0813">Transport</keyword>
<comment type="subcellular location">
    <subcellularLocation>
        <location evidence="1 12">Cell membrane</location>
        <topology evidence="1 12">Multi-pass membrane protein</topology>
    </subcellularLocation>
</comment>
<dbReference type="GO" id="GO:0032977">
    <property type="term" value="F:membrane insertase activity"/>
    <property type="evidence" value="ECO:0007669"/>
    <property type="project" value="InterPro"/>
</dbReference>
<dbReference type="NCBIfam" id="TIGR03592">
    <property type="entry name" value="yidC_oxa1_cterm"/>
    <property type="match status" value="1"/>
</dbReference>
<evidence type="ECO:0000256" key="9">
    <source>
        <dbReference type="ARBA" id="ARBA00023139"/>
    </source>
</evidence>
<evidence type="ECO:0000313" key="14">
    <source>
        <dbReference type="EMBL" id="AOM81477.1"/>
    </source>
</evidence>
<evidence type="ECO:0000256" key="8">
    <source>
        <dbReference type="ARBA" id="ARBA00023136"/>
    </source>
</evidence>
<evidence type="ECO:0000256" key="4">
    <source>
        <dbReference type="ARBA" id="ARBA00022692"/>
    </source>
</evidence>
<dbReference type="GO" id="GO:0005886">
    <property type="term" value="C:plasma membrane"/>
    <property type="evidence" value="ECO:0007669"/>
    <property type="project" value="UniProtKB-SubCell"/>
</dbReference>
<keyword evidence="6 12" id="KW-0653">Protein transport</keyword>
<dbReference type="AlphaFoldDB" id="A0A1D7QR37"/>
<dbReference type="OrthoDB" id="9780552at2"/>
<dbReference type="GO" id="GO:0051205">
    <property type="term" value="P:protein insertion into membrane"/>
    <property type="evidence" value="ECO:0007669"/>
    <property type="project" value="TreeGrafter"/>
</dbReference>
<dbReference type="RefSeq" id="WP_069363652.1">
    <property type="nucleotide sequence ID" value="NZ_CP012502.1"/>
</dbReference>
<keyword evidence="8 12" id="KW-0472">Membrane</keyword>
<dbReference type="InterPro" id="IPR047196">
    <property type="entry name" value="YidC_ALB_C"/>
</dbReference>
<evidence type="ECO:0000259" key="13">
    <source>
        <dbReference type="Pfam" id="PF02096"/>
    </source>
</evidence>
<keyword evidence="9" id="KW-0564">Palmitate</keyword>
<keyword evidence="5 12" id="KW-0732">Signal</keyword>
<comment type="function">
    <text evidence="12">Required for the insertion and/or proper folding and/or complex formation of integral membrane proteins into the membrane. Involved in integration of membrane proteins that insert both dependently and independently of the Sec translocase complex, as well as at least some lipoproteins.</text>
</comment>
<keyword evidence="3 12" id="KW-1003">Cell membrane</keyword>
<keyword evidence="10 12" id="KW-0143">Chaperone</keyword>
<keyword evidence="15" id="KW-1185">Reference proteome</keyword>
<dbReference type="CDD" id="cd20070">
    <property type="entry name" value="5TM_YidC_Alb3"/>
    <property type="match status" value="1"/>
</dbReference>
<comment type="similarity">
    <text evidence="12">Belongs to the OXA1/ALB3/YidC family. Type 2 subfamily.</text>
</comment>
<feature type="transmembrane region" description="Helical" evidence="12">
    <location>
        <begin position="243"/>
        <end position="263"/>
    </location>
</feature>
<keyword evidence="11 12" id="KW-0449">Lipoprotein</keyword>
<evidence type="ECO:0000256" key="12">
    <source>
        <dbReference type="HAMAP-Rule" id="MF_01811"/>
    </source>
</evidence>
<feature type="transmembrane region" description="Helical" evidence="12">
    <location>
        <begin position="190"/>
        <end position="207"/>
    </location>
</feature>
<evidence type="ECO:0000256" key="3">
    <source>
        <dbReference type="ARBA" id="ARBA00022475"/>
    </source>
</evidence>
<feature type="transmembrane region" description="Helical" evidence="12">
    <location>
        <begin position="48"/>
        <end position="65"/>
    </location>
</feature>
<dbReference type="Pfam" id="PF02096">
    <property type="entry name" value="60KD_IMP"/>
    <property type="match status" value="1"/>
</dbReference>
<evidence type="ECO:0000256" key="2">
    <source>
        <dbReference type="ARBA" id="ARBA00022448"/>
    </source>
</evidence>
<proteinExistence type="inferred from homology"/>
<name>A0A1D7QR37_9BACI</name>
<dbReference type="HAMAP" id="MF_01811">
    <property type="entry name" value="YidC_type2"/>
    <property type="match status" value="1"/>
</dbReference>
<dbReference type="InterPro" id="IPR001708">
    <property type="entry name" value="YidC/ALB3/OXA1/COX18"/>
</dbReference>
<dbReference type="EMBL" id="CP012502">
    <property type="protein sequence ID" value="AOM81477.1"/>
    <property type="molecule type" value="Genomic_DNA"/>
</dbReference>
<dbReference type="InterPro" id="IPR023060">
    <property type="entry name" value="YidC/YidC1/YidC2_Firmicutes"/>
</dbReference>
<dbReference type="GO" id="GO:0015031">
    <property type="term" value="P:protein transport"/>
    <property type="evidence" value="ECO:0007669"/>
    <property type="project" value="UniProtKB-KW"/>
</dbReference>
<evidence type="ECO:0000256" key="10">
    <source>
        <dbReference type="ARBA" id="ARBA00023186"/>
    </source>
</evidence>
<dbReference type="STRING" id="632773.BBEV_0082"/>
<dbReference type="KEGG" id="bbev:BBEV_0082"/>
<dbReference type="PANTHER" id="PTHR12428:SF65">
    <property type="entry name" value="CYTOCHROME C OXIDASE ASSEMBLY PROTEIN COX18, MITOCHONDRIAL"/>
    <property type="match status" value="1"/>
</dbReference>
<evidence type="ECO:0000256" key="6">
    <source>
        <dbReference type="ARBA" id="ARBA00022927"/>
    </source>
</evidence>
<dbReference type="InterPro" id="IPR028055">
    <property type="entry name" value="YidC/Oxa/ALB_C"/>
</dbReference>
<accession>A0A1D7QR37</accession>
<reference evidence="14 15" key="1">
    <citation type="submission" date="2015-08" db="EMBL/GenBank/DDBJ databases">
        <title>The complete genome sequence of Bacillus beveridgei MLTeJB.</title>
        <authorList>
            <person name="Hanson T.E."/>
            <person name="Mesa C."/>
            <person name="Basesman S.M."/>
            <person name="Oremland R.S."/>
        </authorList>
    </citation>
    <scope>NUCLEOTIDE SEQUENCE [LARGE SCALE GENOMIC DNA]</scope>
    <source>
        <strain evidence="14 15">MLTeJB</strain>
    </source>
</reference>
<feature type="domain" description="Membrane insertase YidC/Oxa/ALB C-terminal" evidence="13">
    <location>
        <begin position="72"/>
        <end position="258"/>
    </location>
</feature>
<dbReference type="Proteomes" id="UP000094463">
    <property type="component" value="Chromosome"/>
</dbReference>